<keyword evidence="3" id="KW-1185">Reference proteome</keyword>
<dbReference type="Proteomes" id="UP000636709">
    <property type="component" value="Unassembled WGS sequence"/>
</dbReference>
<evidence type="ECO:0000259" key="1">
    <source>
        <dbReference type="Pfam" id="PF03478"/>
    </source>
</evidence>
<feature type="domain" description="KIB1-4 beta-propeller" evidence="1">
    <location>
        <begin position="414"/>
        <end position="702"/>
    </location>
</feature>
<dbReference type="InterPro" id="IPR036047">
    <property type="entry name" value="F-box-like_dom_sf"/>
</dbReference>
<organism evidence="2 3">
    <name type="scientific">Digitaria exilis</name>
    <dbReference type="NCBI Taxonomy" id="1010633"/>
    <lineage>
        <taxon>Eukaryota</taxon>
        <taxon>Viridiplantae</taxon>
        <taxon>Streptophyta</taxon>
        <taxon>Embryophyta</taxon>
        <taxon>Tracheophyta</taxon>
        <taxon>Spermatophyta</taxon>
        <taxon>Magnoliopsida</taxon>
        <taxon>Liliopsida</taxon>
        <taxon>Poales</taxon>
        <taxon>Poaceae</taxon>
        <taxon>PACMAD clade</taxon>
        <taxon>Panicoideae</taxon>
        <taxon>Panicodae</taxon>
        <taxon>Paniceae</taxon>
        <taxon>Anthephorinae</taxon>
        <taxon>Digitaria</taxon>
    </lineage>
</organism>
<evidence type="ECO:0000313" key="2">
    <source>
        <dbReference type="EMBL" id="KAF8749608.1"/>
    </source>
</evidence>
<reference evidence="2" key="1">
    <citation type="submission" date="2020-07" db="EMBL/GenBank/DDBJ databases">
        <title>Genome sequence and genetic diversity analysis of an under-domesticated orphan crop, white fonio (Digitaria exilis).</title>
        <authorList>
            <person name="Bennetzen J.L."/>
            <person name="Chen S."/>
            <person name="Ma X."/>
            <person name="Wang X."/>
            <person name="Yssel A.E.J."/>
            <person name="Chaluvadi S.R."/>
            <person name="Johnson M."/>
            <person name="Gangashetty P."/>
            <person name="Hamidou F."/>
            <person name="Sanogo M.D."/>
            <person name="Zwaenepoel A."/>
            <person name="Wallace J."/>
            <person name="Van De Peer Y."/>
            <person name="Van Deynze A."/>
        </authorList>
    </citation>
    <scope>NUCLEOTIDE SEQUENCE</scope>
    <source>
        <tissue evidence="2">Leaves</tissue>
    </source>
</reference>
<dbReference type="EMBL" id="JACEFO010001035">
    <property type="protein sequence ID" value="KAF8749608.1"/>
    <property type="molecule type" value="Genomic_DNA"/>
</dbReference>
<dbReference type="InterPro" id="IPR005174">
    <property type="entry name" value="KIB1-4_b-propeller"/>
</dbReference>
<dbReference type="SUPFAM" id="SSF81383">
    <property type="entry name" value="F-box domain"/>
    <property type="match status" value="1"/>
</dbReference>
<proteinExistence type="predicted"/>
<dbReference type="CDD" id="cd09917">
    <property type="entry name" value="F-box_SF"/>
    <property type="match status" value="1"/>
</dbReference>
<dbReference type="PANTHER" id="PTHR33110:SF111">
    <property type="entry name" value="DUF295 DOMAIN-CONTAINING PROTEIN"/>
    <property type="match status" value="1"/>
</dbReference>
<feature type="domain" description="KIB1-4 beta-propeller" evidence="1">
    <location>
        <begin position="38"/>
        <end position="337"/>
    </location>
</feature>
<comment type="caution">
    <text evidence="2">The sequence shown here is derived from an EMBL/GenBank/DDBJ whole genome shotgun (WGS) entry which is preliminary data.</text>
</comment>
<dbReference type="AlphaFoldDB" id="A0A835FEF5"/>
<dbReference type="OrthoDB" id="692598at2759"/>
<protein>
    <recommendedName>
        <fullName evidence="1">KIB1-4 beta-propeller domain-containing protein</fullName>
    </recommendedName>
</protein>
<evidence type="ECO:0000313" key="3">
    <source>
        <dbReference type="Proteomes" id="UP000636709"/>
    </source>
</evidence>
<accession>A0A835FEF5</accession>
<gene>
    <name evidence="2" type="ORF">HU200_012626</name>
</gene>
<dbReference type="Pfam" id="PF03478">
    <property type="entry name" value="Beta-prop_KIB1-4"/>
    <property type="match status" value="2"/>
</dbReference>
<dbReference type="PANTHER" id="PTHR33110">
    <property type="entry name" value="F-BOX/KELCH-REPEAT PROTEIN-RELATED"/>
    <property type="match status" value="1"/>
</dbReference>
<sequence length="752" mass="84385">MVLRRLPAHVDRIRFTAVCSHWRAAPMAGPMPPPPQLLALPDGTVYSVPLSEPFHFPRCAGYTDACANWLVFFSGDDSDDVIILKDPFSDATLALPPLSRNCVGNRPFKAKDAKNLTMDKLMFCSPRLVAAIVQSRGATWIAVCCPGLDSWWSVSIPSNDDDYQRPWFADIVFHDDKLYALDHYQGFLYSVDLQSKGDHPWISRIRRVLDSHVRIPGKGDGRVSVGSNAAMETMYLVESCGDLLMVLRGMFGVVRSSITRRQPGLVDVDGRNQFQVFRADFARSRWTEVSTLGDDQVLFLRRRCCRLVRLSPEQMPGDSIVFMENDDDIRDCYDEESSSSCSVYSMKYGSVSTLLPAVQRQAPLSWSDIPLELAGLVLRCLDSHVDRVRFAAVCPQWRVAAREIPLPPPLPLLALPDGTVYSLPGRRPFHVPACSGYTEACGGNWLLFSGEDGCFLRDPFSNATVTLPALSRVRIRFVGGGLGTAWEERHCAKSLTVRQVKFCTPHLIAARVTFQGTPRVAVCQPGAFSWWSMHLDDQSPIFLNITFHHGNLYALDHCGGALFSMDASIDHNTGDPWISRVRRVIDGSGDAENVIAPDYATFKRRFLVELHGRILMMERVMHHRLNRAGSFGIVSRAWKNEFEVFEANFEQSQWSKVTTIGDDQVLFLRSQCCRFVCVSQYKMLGDQIFFLGNGVKDDMGNGDEDANWYCEERLGPCRVYDMRDSKVSDPLPTVPWTHAFALATWLSPQGLN</sequence>
<name>A0A835FEF5_9POAL</name>